<evidence type="ECO:0000259" key="2">
    <source>
        <dbReference type="PROSITE" id="PS50894"/>
    </source>
</evidence>
<feature type="modified residue" description="Phosphohistidine" evidence="1">
    <location>
        <position position="80"/>
    </location>
</feature>
<evidence type="ECO:0000256" key="1">
    <source>
        <dbReference type="PROSITE-ProRule" id="PRU00110"/>
    </source>
</evidence>
<feature type="domain" description="HPt" evidence="2">
    <location>
        <begin position="41"/>
        <end position="140"/>
    </location>
</feature>
<gene>
    <name evidence="3" type="ORF">GGP61_003485</name>
    <name evidence="4" type="ORF">GGP83_003389</name>
</gene>
<name>A0A9X2UBS2_9BACT</name>
<dbReference type="SUPFAM" id="SSF47226">
    <property type="entry name" value="Histidine-containing phosphotransfer domain, HPT domain"/>
    <property type="match status" value="1"/>
</dbReference>
<dbReference type="PROSITE" id="PS50894">
    <property type="entry name" value="HPT"/>
    <property type="match status" value="1"/>
</dbReference>
<dbReference type="RefSeq" id="WP_183959428.1">
    <property type="nucleotide sequence ID" value="NZ_CALTRV010000010.1"/>
</dbReference>
<evidence type="ECO:0000313" key="5">
    <source>
        <dbReference type="Proteomes" id="UP001155010"/>
    </source>
</evidence>
<reference evidence="4" key="1">
    <citation type="submission" date="2022-08" db="EMBL/GenBank/DDBJ databases">
        <title>Genomic Encyclopedia of Type Strains, Phase V (KMG-V): Genome sequencing to study the core and pangenomes of soil and plant-associated prokaryotes.</title>
        <authorList>
            <person name="Whitman W."/>
        </authorList>
    </citation>
    <scope>NUCLEOTIDE SEQUENCE</scope>
    <source>
        <strain evidence="4">SP2017</strain>
        <strain evidence="3">SP3049</strain>
    </source>
</reference>
<dbReference type="AlphaFoldDB" id="A0A9X2UBS2"/>
<evidence type="ECO:0000313" key="3">
    <source>
        <dbReference type="EMBL" id="MCS3711850.1"/>
    </source>
</evidence>
<protein>
    <submittedName>
        <fullName evidence="4">HPt (Histidine-containing phosphotransfer) domain-containing protein</fullName>
    </submittedName>
</protein>
<dbReference type="Pfam" id="PF01627">
    <property type="entry name" value="Hpt"/>
    <property type="match status" value="1"/>
</dbReference>
<comment type="caution">
    <text evidence="4">The sequence shown here is derived from an EMBL/GenBank/DDBJ whole genome shotgun (WGS) entry which is preliminary data.</text>
</comment>
<dbReference type="InterPro" id="IPR036641">
    <property type="entry name" value="HPT_dom_sf"/>
</dbReference>
<dbReference type="Proteomes" id="UP001155057">
    <property type="component" value="Unassembled WGS sequence"/>
</dbReference>
<dbReference type="Proteomes" id="UP001155010">
    <property type="component" value="Unassembled WGS sequence"/>
</dbReference>
<dbReference type="GO" id="GO:0000160">
    <property type="term" value="P:phosphorelay signal transduction system"/>
    <property type="evidence" value="ECO:0007669"/>
    <property type="project" value="InterPro"/>
</dbReference>
<dbReference type="Gene3D" id="1.20.120.160">
    <property type="entry name" value="HPT domain"/>
    <property type="match status" value="1"/>
</dbReference>
<dbReference type="GO" id="GO:0004672">
    <property type="term" value="F:protein kinase activity"/>
    <property type="evidence" value="ECO:0007669"/>
    <property type="project" value="UniProtKB-ARBA"/>
</dbReference>
<keyword evidence="1" id="KW-0597">Phosphoprotein</keyword>
<dbReference type="EMBL" id="JANUAE010000019">
    <property type="protein sequence ID" value="MCS3711850.1"/>
    <property type="molecule type" value="Genomic_DNA"/>
</dbReference>
<sequence>MSSSDASECSSSLLESIDEAPSLRIDTLRQLARDLDVERLDAPIMQRIVGRFLDNAREAVPALMQAVAEGEWSEAAGVAHRIKGGAAHVGAVALLEAGRAVERGVEDERFDQVRHVAAALPELLARADAQLREAVGPLPE</sequence>
<evidence type="ECO:0000313" key="4">
    <source>
        <dbReference type="EMBL" id="MCS3953414.1"/>
    </source>
</evidence>
<dbReference type="SMART" id="SM00073">
    <property type="entry name" value="HPT"/>
    <property type="match status" value="1"/>
</dbReference>
<dbReference type="EMBL" id="JANUBB010000026">
    <property type="protein sequence ID" value="MCS3953414.1"/>
    <property type="molecule type" value="Genomic_DNA"/>
</dbReference>
<dbReference type="InterPro" id="IPR008207">
    <property type="entry name" value="Sig_transdc_His_kin_Hpt_dom"/>
</dbReference>
<proteinExistence type="predicted"/>
<organism evidence="4 5">
    <name type="scientific">Salinibacter ruber</name>
    <dbReference type="NCBI Taxonomy" id="146919"/>
    <lineage>
        <taxon>Bacteria</taxon>
        <taxon>Pseudomonadati</taxon>
        <taxon>Rhodothermota</taxon>
        <taxon>Rhodothermia</taxon>
        <taxon>Rhodothermales</taxon>
        <taxon>Salinibacteraceae</taxon>
        <taxon>Salinibacter</taxon>
    </lineage>
</organism>
<accession>A0A9X2UBS2</accession>